<comment type="caution">
    <text evidence="3">The sequence shown here is derived from an EMBL/GenBank/DDBJ whole genome shotgun (WGS) entry which is preliminary data.</text>
</comment>
<dbReference type="PRINTS" id="PR00813">
    <property type="entry name" value="BCTERIALGSPG"/>
</dbReference>
<reference evidence="3 4" key="1">
    <citation type="journal article" date="2011" name="J. Bacteriol.">
        <title>Genome sequence of 'Pedosphaera parvula' Ellin514, an aerobic Verrucomicrobial isolate from pasture soil.</title>
        <authorList>
            <person name="Kant R."/>
            <person name="van Passel M.W."/>
            <person name="Sangwan P."/>
            <person name="Palva A."/>
            <person name="Lucas S."/>
            <person name="Copeland A."/>
            <person name="Lapidus A."/>
            <person name="Glavina Del Rio T."/>
            <person name="Dalin E."/>
            <person name="Tice H."/>
            <person name="Bruce D."/>
            <person name="Goodwin L."/>
            <person name="Pitluck S."/>
            <person name="Chertkov O."/>
            <person name="Larimer F.W."/>
            <person name="Land M.L."/>
            <person name="Hauser L."/>
            <person name="Brettin T.S."/>
            <person name="Detter J.C."/>
            <person name="Han S."/>
            <person name="de Vos W.M."/>
            <person name="Janssen P.H."/>
            <person name="Smidt H."/>
        </authorList>
    </citation>
    <scope>NUCLEOTIDE SEQUENCE [LARGE SCALE GENOMIC DNA]</scope>
    <source>
        <strain evidence="3 4">Ellin514</strain>
    </source>
</reference>
<dbReference type="Pfam" id="PF07963">
    <property type="entry name" value="N_methyl"/>
    <property type="match status" value="1"/>
</dbReference>
<dbReference type="Gene3D" id="3.30.700.10">
    <property type="entry name" value="Glycoprotein, Type 4 Pilin"/>
    <property type="match status" value="1"/>
</dbReference>
<dbReference type="EMBL" id="ABOX02000018">
    <property type="protein sequence ID" value="EEF60277.1"/>
    <property type="molecule type" value="Genomic_DNA"/>
</dbReference>
<dbReference type="OrthoDB" id="285651at2"/>
<organism evidence="3 4">
    <name type="scientific">Pedosphaera parvula (strain Ellin514)</name>
    <dbReference type="NCBI Taxonomy" id="320771"/>
    <lineage>
        <taxon>Bacteria</taxon>
        <taxon>Pseudomonadati</taxon>
        <taxon>Verrucomicrobiota</taxon>
        <taxon>Pedosphaerae</taxon>
        <taxon>Pedosphaerales</taxon>
        <taxon>Pedosphaeraceae</taxon>
        <taxon>Pedosphaera</taxon>
    </lineage>
</organism>
<dbReference type="SUPFAM" id="SSF54523">
    <property type="entry name" value="Pili subunits"/>
    <property type="match status" value="1"/>
</dbReference>
<sequence length="248" mass="27151" precursor="true">MKRTPSRENAFTLVELLVVIAIIAILAGLLLPALSSAKARATRTTCSSNLKQINFAVQLYAGDHQDTLPAMPNTVSGGLTSNSFALFYKPLVMKYVGLQGAPSPLDKVFNCPADIFWYSGTVYMAESIFQSTSNVYSSYGFNGLGGTTDTLPTLPDQTNSPGLFGWKLGAIRDPVKTVLVTEAPAFWPFSWHKPQVPSRGFGFNNALNMVSFADGHASYIKIYWDSNFDTYTGYYNPPAGYDYKWSGD</sequence>
<dbReference type="InterPro" id="IPR045584">
    <property type="entry name" value="Pilin-like"/>
</dbReference>
<gene>
    <name evidence="3" type="ORF">Cflav_PD2973</name>
</gene>
<dbReference type="STRING" id="320771.Cflav_PD2973"/>
<keyword evidence="2" id="KW-0472">Membrane</keyword>
<proteinExistence type="predicted"/>
<evidence type="ECO:0000256" key="1">
    <source>
        <dbReference type="ARBA" id="ARBA00022481"/>
    </source>
</evidence>
<dbReference type="PANTHER" id="PTHR30093">
    <property type="entry name" value="GENERAL SECRETION PATHWAY PROTEIN G"/>
    <property type="match status" value="1"/>
</dbReference>
<dbReference type="PANTHER" id="PTHR30093:SF2">
    <property type="entry name" value="TYPE II SECRETION SYSTEM PROTEIN H"/>
    <property type="match status" value="1"/>
</dbReference>
<accession>B9XIL4</accession>
<dbReference type="GO" id="GO:0015628">
    <property type="term" value="P:protein secretion by the type II secretion system"/>
    <property type="evidence" value="ECO:0007669"/>
    <property type="project" value="InterPro"/>
</dbReference>
<dbReference type="RefSeq" id="WP_007415657.1">
    <property type="nucleotide sequence ID" value="NZ_ABOX02000018.1"/>
</dbReference>
<evidence type="ECO:0000313" key="3">
    <source>
        <dbReference type="EMBL" id="EEF60277.1"/>
    </source>
</evidence>
<name>B9XIL4_PEDPL</name>
<dbReference type="InterPro" id="IPR012902">
    <property type="entry name" value="N_methyl_site"/>
</dbReference>
<evidence type="ECO:0000313" key="4">
    <source>
        <dbReference type="Proteomes" id="UP000003688"/>
    </source>
</evidence>
<keyword evidence="4" id="KW-1185">Reference proteome</keyword>
<dbReference type="InterPro" id="IPR000983">
    <property type="entry name" value="Bac_GSPG_pilin"/>
</dbReference>
<evidence type="ECO:0000256" key="2">
    <source>
        <dbReference type="SAM" id="Phobius"/>
    </source>
</evidence>
<dbReference type="Proteomes" id="UP000003688">
    <property type="component" value="Unassembled WGS sequence"/>
</dbReference>
<feature type="transmembrane region" description="Helical" evidence="2">
    <location>
        <begin position="12"/>
        <end position="34"/>
    </location>
</feature>
<keyword evidence="1" id="KW-0488">Methylation</keyword>
<dbReference type="AlphaFoldDB" id="B9XIL4"/>
<keyword evidence="2" id="KW-0812">Transmembrane</keyword>
<keyword evidence="2" id="KW-1133">Transmembrane helix</keyword>
<dbReference type="GO" id="GO:0015627">
    <property type="term" value="C:type II protein secretion system complex"/>
    <property type="evidence" value="ECO:0007669"/>
    <property type="project" value="InterPro"/>
</dbReference>
<protein>
    <submittedName>
        <fullName evidence="3">Competence protein ComGC-like protein</fullName>
    </submittedName>
</protein>
<dbReference type="NCBIfam" id="TIGR02532">
    <property type="entry name" value="IV_pilin_GFxxxE"/>
    <property type="match status" value="1"/>
</dbReference>